<keyword evidence="4" id="KW-0411">Iron-sulfur</keyword>
<evidence type="ECO:0000256" key="1">
    <source>
        <dbReference type="ARBA" id="ARBA00022714"/>
    </source>
</evidence>
<dbReference type="InterPro" id="IPR038010">
    <property type="entry name" value="YhfW_C"/>
</dbReference>
<dbReference type="Gene3D" id="2.102.10.10">
    <property type="entry name" value="Rieske [2Fe-2S] iron-sulphur domain"/>
    <property type="match status" value="1"/>
</dbReference>
<comment type="caution">
    <text evidence="7">The sequence shown here is derived from an EMBL/GenBank/DDBJ whole genome shotgun (WGS) entry which is preliminary data.</text>
</comment>
<name>A0ABS1T7H5_9CLOT</name>
<dbReference type="CDD" id="cd03477">
    <property type="entry name" value="Rieske_YhfW_C"/>
    <property type="match status" value="1"/>
</dbReference>
<dbReference type="InterPro" id="IPR017941">
    <property type="entry name" value="Rieske_2Fe-2S"/>
</dbReference>
<keyword evidence="5" id="KW-1015">Disulfide bond</keyword>
<gene>
    <name evidence="7" type="ORF">JK636_05950</name>
</gene>
<accession>A0ABS1T7H5</accession>
<dbReference type="PRINTS" id="PR00162">
    <property type="entry name" value="RIESKE"/>
</dbReference>
<dbReference type="EMBL" id="JAESWC010000002">
    <property type="protein sequence ID" value="MBL4935298.1"/>
    <property type="molecule type" value="Genomic_DNA"/>
</dbReference>
<evidence type="ECO:0000259" key="6">
    <source>
        <dbReference type="PROSITE" id="PS51296"/>
    </source>
</evidence>
<evidence type="ECO:0000256" key="5">
    <source>
        <dbReference type="ARBA" id="ARBA00023157"/>
    </source>
</evidence>
<dbReference type="InterPro" id="IPR006076">
    <property type="entry name" value="FAD-dep_OxRdtase"/>
</dbReference>
<dbReference type="Pfam" id="PF00355">
    <property type="entry name" value="Rieske"/>
    <property type="match status" value="1"/>
</dbReference>
<dbReference type="Gene3D" id="3.50.50.60">
    <property type="entry name" value="FAD/NAD(P)-binding domain"/>
    <property type="match status" value="1"/>
</dbReference>
<evidence type="ECO:0000256" key="4">
    <source>
        <dbReference type="ARBA" id="ARBA00023014"/>
    </source>
</evidence>
<dbReference type="SUPFAM" id="SSF50022">
    <property type="entry name" value="ISP domain"/>
    <property type="match status" value="1"/>
</dbReference>
<evidence type="ECO:0000313" key="8">
    <source>
        <dbReference type="Proteomes" id="UP000632377"/>
    </source>
</evidence>
<dbReference type="SUPFAM" id="SSF51971">
    <property type="entry name" value="Nucleotide-binding domain"/>
    <property type="match status" value="1"/>
</dbReference>
<organism evidence="7 8">
    <name type="scientific">Clostridium rhizosphaerae</name>
    <dbReference type="NCBI Taxonomy" id="2803861"/>
    <lineage>
        <taxon>Bacteria</taxon>
        <taxon>Bacillati</taxon>
        <taxon>Bacillota</taxon>
        <taxon>Clostridia</taxon>
        <taxon>Eubacteriales</taxon>
        <taxon>Clostridiaceae</taxon>
        <taxon>Clostridium</taxon>
    </lineage>
</organism>
<dbReference type="Gene3D" id="3.30.9.10">
    <property type="entry name" value="D-Amino Acid Oxidase, subunit A, domain 2"/>
    <property type="match status" value="1"/>
</dbReference>
<protein>
    <submittedName>
        <fullName evidence="7">FAD-dependent oxidoreductase</fullName>
    </submittedName>
</protein>
<dbReference type="PANTHER" id="PTHR13847:SF274">
    <property type="entry name" value="RIESKE 2FE-2S IRON-SULFUR PROTEIN YHFW-RELATED"/>
    <property type="match status" value="1"/>
</dbReference>
<dbReference type="InterPro" id="IPR036922">
    <property type="entry name" value="Rieske_2Fe-2S_sf"/>
</dbReference>
<evidence type="ECO:0000256" key="3">
    <source>
        <dbReference type="ARBA" id="ARBA00023004"/>
    </source>
</evidence>
<evidence type="ECO:0000313" key="7">
    <source>
        <dbReference type="EMBL" id="MBL4935298.1"/>
    </source>
</evidence>
<dbReference type="Proteomes" id="UP000632377">
    <property type="component" value="Unassembled WGS sequence"/>
</dbReference>
<dbReference type="RefSeq" id="WP_202748758.1">
    <property type="nucleotide sequence ID" value="NZ_JAESWC010000002.1"/>
</dbReference>
<proteinExistence type="predicted"/>
<feature type="domain" description="Rieske" evidence="6">
    <location>
        <begin position="433"/>
        <end position="513"/>
    </location>
</feature>
<keyword evidence="2" id="KW-0479">Metal-binding</keyword>
<dbReference type="InterPro" id="IPR005805">
    <property type="entry name" value="Rieske_Fe-S_prot_C"/>
</dbReference>
<reference evidence="7 8" key="1">
    <citation type="submission" date="2021-01" db="EMBL/GenBank/DDBJ databases">
        <title>Genome public.</title>
        <authorList>
            <person name="Liu C."/>
            <person name="Sun Q."/>
        </authorList>
    </citation>
    <scope>NUCLEOTIDE SEQUENCE [LARGE SCALE GENOMIC DNA]</scope>
    <source>
        <strain evidence="7 8">YIM B02515</strain>
    </source>
</reference>
<dbReference type="PANTHER" id="PTHR13847">
    <property type="entry name" value="SARCOSINE DEHYDROGENASE-RELATED"/>
    <property type="match status" value="1"/>
</dbReference>
<dbReference type="Pfam" id="PF01266">
    <property type="entry name" value="DAO"/>
    <property type="match status" value="1"/>
</dbReference>
<sequence>MQKEALIVLDTTSNINNLVNDPLSYWIDSTPTTNFPSLNEDINVDTVIVGGGMVGITAAYLLKKEGLKVAILEADKILMNTTGHTTAKITSQHGLIYNKLKLQFGEEKAKQYADANEYAIKFIHDLVKDENINCDFSFQPSYVYTQTTEYTSLIQSEVEIASKLGIKAFYQEEIPLPFKIKAAVRFDNQAQFHPRKYLLHLASKIQGDGCYIFEGTRAVDVDEGAKVKIKTHKGFTVTADRLIVASHFPFYDGLGLYFTRIYPHRSYAIGTRTKEKFPLGMFINAEEPSRSLRSQPYNGGELIIIGGEHHKTGHGENLLEHYKILKEFAEDNYNVIDIPYRWSAQDYNTMDGAPYVGHLTSRTPNIYVATGFGKWGMTNSTVSAIMIRDLIIKGENPWTEVYNPSRFTPSASAKTFVTQNLNVAKELFEGKLQALPEDLDIKNGEAQITRIDGHRVGAYRDEEGSLHIIDTTCTHMGCELNWNSAEKSWDCPCHGSRFTYTGDIMEGPALNPLNYYNKGKNKIDPNIF</sequence>
<keyword evidence="8" id="KW-1185">Reference proteome</keyword>
<evidence type="ECO:0000256" key="2">
    <source>
        <dbReference type="ARBA" id="ARBA00022723"/>
    </source>
</evidence>
<dbReference type="InterPro" id="IPR036188">
    <property type="entry name" value="FAD/NAD-bd_sf"/>
</dbReference>
<keyword evidence="3" id="KW-0408">Iron</keyword>
<keyword evidence="1" id="KW-0001">2Fe-2S</keyword>
<dbReference type="PROSITE" id="PS51296">
    <property type="entry name" value="RIESKE"/>
    <property type="match status" value="1"/>
</dbReference>